<gene>
    <name evidence="4" type="ORF">FDP41_007545</name>
</gene>
<dbReference type="PROSITE" id="PS50088">
    <property type="entry name" value="ANK_REPEAT"/>
    <property type="match status" value="1"/>
</dbReference>
<protein>
    <submittedName>
        <fullName evidence="4">Uncharacterized protein</fullName>
    </submittedName>
</protein>
<dbReference type="Gene3D" id="1.25.40.20">
    <property type="entry name" value="Ankyrin repeat-containing domain"/>
    <property type="match status" value="2"/>
</dbReference>
<keyword evidence="5" id="KW-1185">Reference proteome</keyword>
<reference evidence="4 5" key="1">
    <citation type="journal article" date="2019" name="Sci. Rep.">
        <title>Nanopore sequencing improves the draft genome of the human pathogenic amoeba Naegleria fowleri.</title>
        <authorList>
            <person name="Liechti N."/>
            <person name="Schurch N."/>
            <person name="Bruggmann R."/>
            <person name="Wittwer M."/>
        </authorList>
    </citation>
    <scope>NUCLEOTIDE SEQUENCE [LARGE SCALE GENOMIC DNA]</scope>
    <source>
        <strain evidence="4 5">ATCC 30894</strain>
    </source>
</reference>
<dbReference type="AlphaFoldDB" id="A0A6A5CGA3"/>
<sequence>MMISVTPHSSLCENKEVQKEISFNNNRQHSSEEDSLARWFQMLSQSRTESLNHVSEVVTDVLTFDNSSTTYSTREITTNYPLLNFSEYIGLLVSQQEQIHLDELQIHQKILSHRSEFVNNYKNVEKTVIQEISKFYGIHVQQDELFTTYRFLDDEEIGRVQCFNLQEMRDLTSDKRGPTLLHRACQYNYPNLVAFLIRYGVGEGGSSAFSVLDHNMSTPLHYACMSGALEAVTVLLSLHRKCVFDEIDIISMKDRFGNTPLHLAMQNSHFEILQTLINDQPQFINLKKTGNSQSLLHISVENFNVKGLKFILEQNSHRNPIFHTLDQFKCSPTLYAIKCYSKDEKEEQVAQWTRASSSHTVQFSPVSTLNRWIPSGTSSLQENSPNLENENSENLLMNSLIDYQDNPKRWNRLYFLSYLISKEIEW</sequence>
<dbReference type="Pfam" id="PF12796">
    <property type="entry name" value="Ank_2"/>
    <property type="match status" value="2"/>
</dbReference>
<keyword evidence="1" id="KW-0677">Repeat</keyword>
<dbReference type="InterPro" id="IPR036770">
    <property type="entry name" value="Ankyrin_rpt-contain_sf"/>
</dbReference>
<evidence type="ECO:0000313" key="5">
    <source>
        <dbReference type="Proteomes" id="UP000444721"/>
    </source>
</evidence>
<keyword evidence="2 3" id="KW-0040">ANK repeat</keyword>
<dbReference type="VEuPathDB" id="AmoebaDB:NF0001990"/>
<dbReference type="VEuPathDB" id="AmoebaDB:NfTy_003820"/>
<dbReference type="InterPro" id="IPR002110">
    <property type="entry name" value="Ankyrin_rpt"/>
</dbReference>
<dbReference type="PANTHER" id="PTHR24198">
    <property type="entry name" value="ANKYRIN REPEAT AND PROTEIN KINASE DOMAIN-CONTAINING PROTEIN"/>
    <property type="match status" value="1"/>
</dbReference>
<organism evidence="4 5">
    <name type="scientific">Naegleria fowleri</name>
    <name type="common">Brain eating amoeba</name>
    <dbReference type="NCBI Taxonomy" id="5763"/>
    <lineage>
        <taxon>Eukaryota</taxon>
        <taxon>Discoba</taxon>
        <taxon>Heterolobosea</taxon>
        <taxon>Tetramitia</taxon>
        <taxon>Eutetramitia</taxon>
        <taxon>Vahlkampfiidae</taxon>
        <taxon>Naegleria</taxon>
    </lineage>
</organism>
<dbReference type="PROSITE" id="PS50297">
    <property type="entry name" value="ANK_REP_REGION"/>
    <property type="match status" value="1"/>
</dbReference>
<evidence type="ECO:0000313" key="4">
    <source>
        <dbReference type="EMBL" id="KAF0984368.1"/>
    </source>
</evidence>
<evidence type="ECO:0000256" key="1">
    <source>
        <dbReference type="ARBA" id="ARBA00022737"/>
    </source>
</evidence>
<dbReference type="OrthoDB" id="194358at2759"/>
<accession>A0A6A5CGA3</accession>
<evidence type="ECO:0000256" key="2">
    <source>
        <dbReference type="ARBA" id="ARBA00023043"/>
    </source>
</evidence>
<dbReference type="SUPFAM" id="SSF48403">
    <property type="entry name" value="Ankyrin repeat"/>
    <property type="match status" value="1"/>
</dbReference>
<evidence type="ECO:0000256" key="3">
    <source>
        <dbReference type="PROSITE-ProRule" id="PRU00023"/>
    </source>
</evidence>
<dbReference type="SMART" id="SM00248">
    <property type="entry name" value="ANK"/>
    <property type="match status" value="4"/>
</dbReference>
<dbReference type="EMBL" id="VFQX01000003">
    <property type="protein sequence ID" value="KAF0984368.1"/>
    <property type="molecule type" value="Genomic_DNA"/>
</dbReference>
<dbReference type="PANTHER" id="PTHR24198:SF165">
    <property type="entry name" value="ANKYRIN REPEAT-CONTAINING PROTEIN-RELATED"/>
    <property type="match status" value="1"/>
</dbReference>
<feature type="repeat" description="ANK" evidence="3">
    <location>
        <begin position="256"/>
        <end position="278"/>
    </location>
</feature>
<dbReference type="Proteomes" id="UP000444721">
    <property type="component" value="Unassembled WGS sequence"/>
</dbReference>
<dbReference type="RefSeq" id="XP_044569081.1">
    <property type="nucleotide sequence ID" value="XM_044711302.1"/>
</dbReference>
<dbReference type="GeneID" id="68114763"/>
<comment type="caution">
    <text evidence="4">The sequence shown here is derived from an EMBL/GenBank/DDBJ whole genome shotgun (WGS) entry which is preliminary data.</text>
</comment>
<proteinExistence type="predicted"/>
<dbReference type="VEuPathDB" id="AmoebaDB:FDP41_007545"/>
<name>A0A6A5CGA3_NAEFO</name>